<dbReference type="AlphaFoldDB" id="A0A4Y8JTI0"/>
<feature type="transmembrane region" description="Helical" evidence="1">
    <location>
        <begin position="6"/>
        <end position="27"/>
    </location>
</feature>
<name>A0A4Y8JTI0_9MICO</name>
<dbReference type="EMBL" id="SOHA01000035">
    <property type="protein sequence ID" value="TFD28361.1"/>
    <property type="molecule type" value="Genomic_DNA"/>
</dbReference>
<sequence length="267" mass="29365">MELGAWDGWASSILSFVAIVIGILIAAKALRQSGQIADSQAKMEKENYLSGRMQGLVEHARATVLESRTIQDLTSPRMSELLSFPEGDVSLIGERRTTVLSALSRLLVQVELLRIYAITMPSVGADSSRARVALSNLMDEGAWLYSEALHLSILAFDDDPDDDVDLSDRHAIVDALLNGSFVNLSTRLLSDCVGRNYDDIPYFNEPGSPWPAVYRRRKEVLLGAVVSKKSGLPGSLVEAGVWSLDHTSDRFQDALMSVLQEWDDLRG</sequence>
<reference evidence="2 3" key="1">
    <citation type="submission" date="2019-03" db="EMBL/GenBank/DDBJ databases">
        <title>Genomics of glacier-inhabiting Cryobacterium strains.</title>
        <authorList>
            <person name="Liu Q."/>
            <person name="Xin Y.-H."/>
        </authorList>
    </citation>
    <scope>NUCLEOTIDE SEQUENCE [LARGE SCALE GENOMIC DNA]</scope>
    <source>
        <strain evidence="2 3">TMT1-51</strain>
    </source>
</reference>
<evidence type="ECO:0000256" key="1">
    <source>
        <dbReference type="SAM" id="Phobius"/>
    </source>
</evidence>
<keyword evidence="1" id="KW-0812">Transmembrane</keyword>
<proteinExistence type="predicted"/>
<dbReference type="RefSeq" id="WP_134425115.1">
    <property type="nucleotide sequence ID" value="NZ_SOHA01000035.1"/>
</dbReference>
<organism evidence="2 3">
    <name type="scientific">Cryobacterium cryoconiti</name>
    <dbReference type="NCBI Taxonomy" id="1259239"/>
    <lineage>
        <taxon>Bacteria</taxon>
        <taxon>Bacillati</taxon>
        <taxon>Actinomycetota</taxon>
        <taxon>Actinomycetes</taxon>
        <taxon>Micrococcales</taxon>
        <taxon>Microbacteriaceae</taxon>
        <taxon>Cryobacterium</taxon>
    </lineage>
</organism>
<keyword evidence="3" id="KW-1185">Reference proteome</keyword>
<comment type="caution">
    <text evidence="2">The sequence shown here is derived from an EMBL/GenBank/DDBJ whole genome shotgun (WGS) entry which is preliminary data.</text>
</comment>
<dbReference type="OrthoDB" id="9854897at2"/>
<protein>
    <submittedName>
        <fullName evidence="2">Uncharacterized protein</fullName>
    </submittedName>
</protein>
<dbReference type="Proteomes" id="UP000297472">
    <property type="component" value="Unassembled WGS sequence"/>
</dbReference>
<gene>
    <name evidence="2" type="ORF">E3T49_11855</name>
</gene>
<keyword evidence="1" id="KW-0472">Membrane</keyword>
<evidence type="ECO:0000313" key="2">
    <source>
        <dbReference type="EMBL" id="TFD28361.1"/>
    </source>
</evidence>
<keyword evidence="1" id="KW-1133">Transmembrane helix</keyword>
<evidence type="ECO:0000313" key="3">
    <source>
        <dbReference type="Proteomes" id="UP000297472"/>
    </source>
</evidence>
<accession>A0A4Y8JTI0</accession>